<dbReference type="GO" id="GO:0004045">
    <property type="term" value="F:peptidyl-tRNA hydrolase activity"/>
    <property type="evidence" value="ECO:0007669"/>
    <property type="project" value="UniProtKB-EC"/>
</dbReference>
<keyword evidence="6" id="KW-1185">Reference proteome</keyword>
<protein>
    <recommendedName>
        <fullName evidence="1">peptidyl-tRNA hydrolase</fullName>
        <ecNumber evidence="1">3.1.1.29</ecNumber>
    </recommendedName>
</protein>
<dbReference type="EC" id="3.1.1.29" evidence="1"/>
<evidence type="ECO:0000256" key="4">
    <source>
        <dbReference type="SAM" id="SignalP"/>
    </source>
</evidence>
<comment type="caution">
    <text evidence="5">The sequence shown here is derived from an EMBL/GenBank/DDBJ whole genome shotgun (WGS) entry which is preliminary data.</text>
</comment>
<reference evidence="5" key="1">
    <citation type="submission" date="2020-05" db="EMBL/GenBank/DDBJ databases">
        <title>Mycena genomes resolve the evolution of fungal bioluminescence.</title>
        <authorList>
            <person name="Tsai I.J."/>
        </authorList>
    </citation>
    <scope>NUCLEOTIDE SEQUENCE</scope>
    <source>
        <strain evidence="5">110903Hualien_Pintung</strain>
    </source>
</reference>
<proteinExistence type="predicted"/>
<accession>A0A8H6T4I9</accession>
<dbReference type="Gene3D" id="3.40.1490.10">
    <property type="entry name" value="Bit1"/>
    <property type="match status" value="1"/>
</dbReference>
<dbReference type="Proteomes" id="UP000613580">
    <property type="component" value="Unassembled WGS sequence"/>
</dbReference>
<keyword evidence="2" id="KW-0378">Hydrolase</keyword>
<feature type="signal peptide" evidence="4">
    <location>
        <begin position="1"/>
        <end position="23"/>
    </location>
</feature>
<dbReference type="EMBL" id="JACAZE010000007">
    <property type="protein sequence ID" value="KAF7310725.1"/>
    <property type="molecule type" value="Genomic_DNA"/>
</dbReference>
<dbReference type="SUPFAM" id="SSF102462">
    <property type="entry name" value="Peptidyl-tRNA hydrolase II"/>
    <property type="match status" value="1"/>
</dbReference>
<evidence type="ECO:0000256" key="1">
    <source>
        <dbReference type="ARBA" id="ARBA00013260"/>
    </source>
</evidence>
<evidence type="ECO:0000256" key="2">
    <source>
        <dbReference type="ARBA" id="ARBA00022801"/>
    </source>
</evidence>
<sequence>MLFLYAAILPAFGLGWLAGSRRGQDVVEPKILEDNDASDSESEAEDLTALSAGESCKMVLVVRTDLGMTTGKIAAQ</sequence>
<name>A0A8H6T4I9_MYCCL</name>
<evidence type="ECO:0000313" key="5">
    <source>
        <dbReference type="EMBL" id="KAF7310725.1"/>
    </source>
</evidence>
<dbReference type="InterPro" id="IPR023476">
    <property type="entry name" value="Pep_tRNA_hydro_II_dom_sf"/>
</dbReference>
<keyword evidence="4" id="KW-0732">Signal</keyword>
<evidence type="ECO:0000256" key="3">
    <source>
        <dbReference type="ARBA" id="ARBA00048707"/>
    </source>
</evidence>
<dbReference type="Pfam" id="PF01981">
    <property type="entry name" value="PTH2"/>
    <property type="match status" value="1"/>
</dbReference>
<organism evidence="5 6">
    <name type="scientific">Mycena chlorophos</name>
    <name type="common">Agaric fungus</name>
    <name type="synonym">Agaricus chlorophos</name>
    <dbReference type="NCBI Taxonomy" id="658473"/>
    <lineage>
        <taxon>Eukaryota</taxon>
        <taxon>Fungi</taxon>
        <taxon>Dikarya</taxon>
        <taxon>Basidiomycota</taxon>
        <taxon>Agaricomycotina</taxon>
        <taxon>Agaricomycetes</taxon>
        <taxon>Agaricomycetidae</taxon>
        <taxon>Agaricales</taxon>
        <taxon>Marasmiineae</taxon>
        <taxon>Mycenaceae</taxon>
        <taxon>Mycena</taxon>
    </lineage>
</organism>
<dbReference type="AlphaFoldDB" id="A0A8H6T4I9"/>
<feature type="chain" id="PRO_5034618037" description="peptidyl-tRNA hydrolase" evidence="4">
    <location>
        <begin position="24"/>
        <end position="76"/>
    </location>
</feature>
<dbReference type="InterPro" id="IPR002833">
    <property type="entry name" value="PTH2"/>
</dbReference>
<gene>
    <name evidence="5" type="ORF">HMN09_00615500</name>
</gene>
<evidence type="ECO:0000313" key="6">
    <source>
        <dbReference type="Proteomes" id="UP000613580"/>
    </source>
</evidence>
<comment type="catalytic activity">
    <reaction evidence="3">
        <text>an N-acyl-L-alpha-aminoacyl-tRNA + H2O = an N-acyl-L-amino acid + a tRNA + H(+)</text>
        <dbReference type="Rhea" id="RHEA:54448"/>
        <dbReference type="Rhea" id="RHEA-COMP:10123"/>
        <dbReference type="Rhea" id="RHEA-COMP:13883"/>
        <dbReference type="ChEBI" id="CHEBI:15377"/>
        <dbReference type="ChEBI" id="CHEBI:15378"/>
        <dbReference type="ChEBI" id="CHEBI:59874"/>
        <dbReference type="ChEBI" id="CHEBI:78442"/>
        <dbReference type="ChEBI" id="CHEBI:138191"/>
        <dbReference type="EC" id="3.1.1.29"/>
    </reaction>
</comment>
<dbReference type="OrthoDB" id="1733656at2759"/>